<keyword evidence="7" id="KW-1185">Reference proteome</keyword>
<feature type="domain" description="FAD-binding" evidence="5">
    <location>
        <begin position="15"/>
        <end position="367"/>
    </location>
</feature>
<keyword evidence="6" id="KW-0503">Monooxygenase</keyword>
<dbReference type="GeneID" id="36519030"/>
<reference evidence="6 7" key="1">
    <citation type="submission" date="2017-12" db="EMBL/GenBank/DDBJ databases">
        <authorList>
            <consortium name="DOE Joint Genome Institute"/>
            <person name="Haridas S."/>
            <person name="Kjaerbolling I."/>
            <person name="Vesth T.C."/>
            <person name="Frisvad J.C."/>
            <person name="Nybo J.L."/>
            <person name="Theobald S."/>
            <person name="Kuo A."/>
            <person name="Bowyer P."/>
            <person name="Matsuda Y."/>
            <person name="Mondo S."/>
            <person name="Lyhne E.K."/>
            <person name="Kogle M.E."/>
            <person name="Clum A."/>
            <person name="Lipzen A."/>
            <person name="Salamov A."/>
            <person name="Ngan C.Y."/>
            <person name="Daum C."/>
            <person name="Chiniquy J."/>
            <person name="Barry K."/>
            <person name="LaButti K."/>
            <person name="Simmons B.A."/>
            <person name="Magnuson J.K."/>
            <person name="Mortensen U.H."/>
            <person name="Larsen T.O."/>
            <person name="Grigoriev I.V."/>
            <person name="Baker S.E."/>
            <person name="Andersen M.R."/>
            <person name="Nordberg H.P."/>
            <person name="Cantor M.N."/>
            <person name="Hua S.X."/>
        </authorList>
    </citation>
    <scope>NUCLEOTIDE SEQUENCE [LARGE SCALE GENOMIC DNA]</scope>
    <source>
        <strain evidence="6 7">CBS 102.13</strain>
    </source>
</reference>
<dbReference type="Gene3D" id="3.50.50.60">
    <property type="entry name" value="FAD/NAD(P)-binding domain"/>
    <property type="match status" value="1"/>
</dbReference>
<evidence type="ECO:0000256" key="2">
    <source>
        <dbReference type="ARBA" id="ARBA00022630"/>
    </source>
</evidence>
<comment type="cofactor">
    <cofactor evidence="1">
        <name>FAD</name>
        <dbReference type="ChEBI" id="CHEBI:57692"/>
    </cofactor>
</comment>
<dbReference type="AlphaFoldDB" id="A0A2I2FGR9"/>
<evidence type="ECO:0000313" key="6">
    <source>
        <dbReference type="EMBL" id="PLB39799.1"/>
    </source>
</evidence>
<dbReference type="EMBL" id="KZ559127">
    <property type="protein sequence ID" value="PLB39799.1"/>
    <property type="molecule type" value="Genomic_DNA"/>
</dbReference>
<evidence type="ECO:0000256" key="4">
    <source>
        <dbReference type="ARBA" id="ARBA00023002"/>
    </source>
</evidence>
<dbReference type="Pfam" id="PF01494">
    <property type="entry name" value="FAD_binding_3"/>
    <property type="match status" value="1"/>
</dbReference>
<dbReference type="PANTHER" id="PTHR43004:SF19">
    <property type="entry name" value="BINDING MONOOXYGENASE, PUTATIVE (JCVI)-RELATED"/>
    <property type="match status" value="1"/>
</dbReference>
<dbReference type="Gene3D" id="3.30.70.2450">
    <property type="match status" value="1"/>
</dbReference>
<dbReference type="InterPro" id="IPR002938">
    <property type="entry name" value="FAD-bd"/>
</dbReference>
<dbReference type="GO" id="GO:0071949">
    <property type="term" value="F:FAD binding"/>
    <property type="evidence" value="ECO:0007669"/>
    <property type="project" value="InterPro"/>
</dbReference>
<dbReference type="Proteomes" id="UP000234585">
    <property type="component" value="Unassembled WGS sequence"/>
</dbReference>
<sequence>MNIENKKPNNIAMNKVLIIGAGPSGLVLALSLTQQNIPVRIVDRAESKPSTSRALVIHARTLEFYRQLGIAEATVAAGHKIETSNIWISGARRGTVRLGDAGTGLTPYPFLHMFPQDLHERLLEETLAARGVHVERHKELVGFVEKDSHVVARLRDTSSSDTGSEEEYKAAFIVGCDGGHSAVRHACNIPFEGAACERLFYVADIEGSGPVFNGQAHVHFDGTDFMLMFSHVANRARLNGAVKHSSLKNSSRDGKPDVAYEDVVPTEMLTRMGVTIDKTHWFSTYYVHHRVAGSFRHGRAFLVGDAAHVHSPVGGQGMNTGIGDAINLAWKIAAVMRGTVDGHDAQERLLDSYSAERRTFAQTLVQTTDTAFDVLVDEGWTGWFLRSWIVPYVAPIVSQFAFFRMKAFSRMSQVLVNYRESGLAVGLAGSVHGGDRLPWVVIDGEDNHGKLKEIVWQVQVYGEVTEDLRQWCEKKKIPLHVFAWNEAYAKAGLAHDAAYLIRPDTYVAVAEDSGLPERFERYFGDVGVII</sequence>
<keyword evidence="3" id="KW-0274">FAD</keyword>
<name>A0A2I2FGR9_ASPCN</name>
<dbReference type="SUPFAM" id="SSF51905">
    <property type="entry name" value="FAD/NAD(P)-binding domain"/>
    <property type="match status" value="1"/>
</dbReference>
<accession>A0A2I2FGR9</accession>
<proteinExistence type="predicted"/>
<evidence type="ECO:0000259" key="5">
    <source>
        <dbReference type="Pfam" id="PF01494"/>
    </source>
</evidence>
<dbReference type="InterPro" id="IPR050641">
    <property type="entry name" value="RIFMO-like"/>
</dbReference>
<dbReference type="STRING" id="41067.A0A2I2FGR9"/>
<dbReference type="InterPro" id="IPR036188">
    <property type="entry name" value="FAD/NAD-bd_sf"/>
</dbReference>
<dbReference type="PANTHER" id="PTHR43004">
    <property type="entry name" value="TRK SYSTEM POTASSIUM UPTAKE PROTEIN"/>
    <property type="match status" value="1"/>
</dbReference>
<evidence type="ECO:0000256" key="1">
    <source>
        <dbReference type="ARBA" id="ARBA00001974"/>
    </source>
</evidence>
<keyword evidence="2" id="KW-0285">Flavoprotein</keyword>
<dbReference type="GO" id="GO:0016709">
    <property type="term" value="F:oxidoreductase activity, acting on paired donors, with incorporation or reduction of molecular oxygen, NAD(P)H as one donor, and incorporation of one atom of oxygen"/>
    <property type="evidence" value="ECO:0007669"/>
    <property type="project" value="UniProtKB-ARBA"/>
</dbReference>
<organism evidence="6 7">
    <name type="scientific">Aspergillus candidus</name>
    <dbReference type="NCBI Taxonomy" id="41067"/>
    <lineage>
        <taxon>Eukaryota</taxon>
        <taxon>Fungi</taxon>
        <taxon>Dikarya</taxon>
        <taxon>Ascomycota</taxon>
        <taxon>Pezizomycotina</taxon>
        <taxon>Eurotiomycetes</taxon>
        <taxon>Eurotiomycetidae</taxon>
        <taxon>Eurotiales</taxon>
        <taxon>Aspergillaceae</taxon>
        <taxon>Aspergillus</taxon>
        <taxon>Aspergillus subgen. Circumdati</taxon>
    </lineage>
</organism>
<evidence type="ECO:0000256" key="3">
    <source>
        <dbReference type="ARBA" id="ARBA00022827"/>
    </source>
</evidence>
<protein>
    <submittedName>
        <fullName evidence="6">Putative FAD binding monooxygenase</fullName>
    </submittedName>
</protein>
<evidence type="ECO:0000313" key="7">
    <source>
        <dbReference type="Proteomes" id="UP000234585"/>
    </source>
</evidence>
<keyword evidence="4" id="KW-0560">Oxidoreductase</keyword>
<dbReference type="OrthoDB" id="2096480at2759"/>
<dbReference type="PRINTS" id="PR00420">
    <property type="entry name" value="RNGMNOXGNASE"/>
</dbReference>
<gene>
    <name evidence="6" type="ORF">BDW47DRAFT_102421</name>
</gene>
<dbReference type="RefSeq" id="XP_024673811.1">
    <property type="nucleotide sequence ID" value="XM_024811870.1"/>
</dbReference>